<dbReference type="Pfam" id="PF00126">
    <property type="entry name" value="HTH_1"/>
    <property type="match status" value="1"/>
</dbReference>
<evidence type="ECO:0000259" key="4">
    <source>
        <dbReference type="PROSITE" id="PS50931"/>
    </source>
</evidence>
<gene>
    <name evidence="5" type="ORF">K6K13_20845</name>
</gene>
<proteinExistence type="inferred from homology"/>
<dbReference type="SUPFAM" id="SSF46785">
    <property type="entry name" value="Winged helix' DNA-binding domain"/>
    <property type="match status" value="1"/>
</dbReference>
<dbReference type="InterPro" id="IPR036390">
    <property type="entry name" value="WH_DNA-bd_sf"/>
</dbReference>
<keyword evidence="6" id="KW-1185">Reference proteome</keyword>
<accession>A0ABX9ASG4</accession>
<dbReference type="InterPro" id="IPR036388">
    <property type="entry name" value="WH-like_DNA-bd_sf"/>
</dbReference>
<dbReference type="PROSITE" id="PS50931">
    <property type="entry name" value="HTH_LYSR"/>
    <property type="match status" value="1"/>
</dbReference>
<evidence type="ECO:0000256" key="3">
    <source>
        <dbReference type="ARBA" id="ARBA00023163"/>
    </source>
</evidence>
<organism evidence="5 6">
    <name type="scientific">Symbiopectobacterium purcellii</name>
    <dbReference type="NCBI Taxonomy" id="2871826"/>
    <lineage>
        <taxon>Bacteria</taxon>
        <taxon>Pseudomonadati</taxon>
        <taxon>Pseudomonadota</taxon>
        <taxon>Gammaproteobacteria</taxon>
        <taxon>Enterobacterales</taxon>
        <taxon>Enterobacteriaceae</taxon>
    </lineage>
</organism>
<feature type="domain" description="HTH lysR-type" evidence="4">
    <location>
        <begin position="1"/>
        <end position="58"/>
    </location>
</feature>
<keyword evidence="3" id="KW-0804">Transcription</keyword>
<evidence type="ECO:0000256" key="2">
    <source>
        <dbReference type="ARBA" id="ARBA00023015"/>
    </source>
</evidence>
<dbReference type="Proteomes" id="UP000825886">
    <property type="component" value="Chromosome"/>
</dbReference>
<name>A0ABX9ASG4_9ENTR</name>
<evidence type="ECO:0000313" key="5">
    <source>
        <dbReference type="EMBL" id="QZN98192.1"/>
    </source>
</evidence>
<dbReference type="EMBL" id="CP081864">
    <property type="protein sequence ID" value="QZN98192.1"/>
    <property type="molecule type" value="Genomic_DNA"/>
</dbReference>
<sequence>MDSKVLKHFLKIVQLGSLTAAADDACLTVQALAAQIKKLEQHMGLRLLNRTNKGVSLTPEGQQMLPDIMAMVRSAEQLQRKVDQLRQHAPTTLHIALNSTFSLEINHCIMNFMMDTLHGYRIVFSSSESPENLTKLANGDADMAVVIGCPTHCG</sequence>
<protein>
    <submittedName>
        <fullName evidence="5">LysR family transcriptional regulator</fullName>
    </submittedName>
</protein>
<keyword evidence="2" id="KW-0805">Transcription regulation</keyword>
<evidence type="ECO:0000256" key="1">
    <source>
        <dbReference type="ARBA" id="ARBA00009437"/>
    </source>
</evidence>
<dbReference type="InterPro" id="IPR000847">
    <property type="entry name" value="LysR_HTH_N"/>
</dbReference>
<dbReference type="PANTHER" id="PTHR30126:SF21">
    <property type="entry name" value="TRANSCRIPTIONAL REGULATOR-RELATED"/>
    <property type="match status" value="1"/>
</dbReference>
<dbReference type="Gene3D" id="1.10.10.10">
    <property type="entry name" value="Winged helix-like DNA-binding domain superfamily/Winged helix DNA-binding domain"/>
    <property type="match status" value="1"/>
</dbReference>
<reference evidence="5 6" key="1">
    <citation type="submission" date="2021-08" db="EMBL/GenBank/DDBJ databases">
        <title>Culture and genomic analysis of Symbiopectobacterium purcellii sp. nov. gen. nov., isolated from the leafhopper Empoasca decipiens.</title>
        <authorList>
            <person name="Nadal-Jimenez P."/>
            <person name="Siozios S."/>
            <person name="Halliday N."/>
            <person name="Camara M."/>
            <person name="Hurst G.D.D."/>
        </authorList>
    </citation>
    <scope>NUCLEOTIDE SEQUENCE [LARGE SCALE GENOMIC DNA]</scope>
    <source>
        <strain evidence="5 6">SyEd1</strain>
    </source>
</reference>
<evidence type="ECO:0000313" key="6">
    <source>
        <dbReference type="Proteomes" id="UP000825886"/>
    </source>
</evidence>
<comment type="similarity">
    <text evidence="1">Belongs to the LysR transcriptional regulatory family.</text>
</comment>
<dbReference type="PANTHER" id="PTHR30126">
    <property type="entry name" value="HTH-TYPE TRANSCRIPTIONAL REGULATOR"/>
    <property type="match status" value="1"/>
</dbReference>